<feature type="transmembrane region" description="Helical" evidence="8">
    <location>
        <begin position="379"/>
        <end position="400"/>
    </location>
</feature>
<dbReference type="Proteomes" id="UP000092482">
    <property type="component" value="Chromosome"/>
</dbReference>
<feature type="transmembrane region" description="Helical" evidence="8">
    <location>
        <begin position="506"/>
        <end position="526"/>
    </location>
</feature>
<dbReference type="EMBL" id="CP014989">
    <property type="protein sequence ID" value="ANS77565.1"/>
    <property type="molecule type" value="Genomic_DNA"/>
</dbReference>
<feature type="transmembrane region" description="Helical" evidence="8">
    <location>
        <begin position="173"/>
        <end position="198"/>
    </location>
</feature>
<keyword evidence="6 8" id="KW-1133">Transmembrane helix</keyword>
<dbReference type="Pfam" id="PF03023">
    <property type="entry name" value="MurJ"/>
    <property type="match status" value="1"/>
</dbReference>
<evidence type="ECO:0000256" key="1">
    <source>
        <dbReference type="ARBA" id="ARBA00004651"/>
    </source>
</evidence>
<evidence type="ECO:0000256" key="6">
    <source>
        <dbReference type="ARBA" id="ARBA00022989"/>
    </source>
</evidence>
<dbReference type="InterPro" id="IPR051050">
    <property type="entry name" value="Lipid_II_flippase_MurJ/MviN"/>
</dbReference>
<dbReference type="GO" id="GO:0015648">
    <property type="term" value="F:lipid-linked peptidoglycan transporter activity"/>
    <property type="evidence" value="ECO:0007669"/>
    <property type="project" value="TreeGrafter"/>
</dbReference>
<sequence>MSGAPSARIGGQHLLAAAGLVAALTLLSRVVGVARWFAFSSSVGTTCVGQVYATVNQIPNVLFEIAAGGALAAVAVPLVARHLHRGEEELADRTASALLGWTLVVLLPLTLVVALAAGPLAGALLAAQTEGPVCSAEDLRAAGRLMLLLFAPQVLLYGLGIVLTGVLQAHRRFLAAALAPLLSSVVVIATYLLFGLAYDPAVPVADLPRSGLVLLALGTTLGVAALSLPLLLPVSRLGVRWRPTLRFPEGSGRVAGALAVAGLVTVGAQQVFTVVVLVVGNSVGVGAVPVWTYAQTVYLLPYAVLVVPLATAAFPRLTADRSEATVTLRRTTRAVVVGALAGAAALVAARREVGQVFLSHDRGAEGAGRATLEALPTTLAALAPGLLGFGLVALLTRALYAVGRPGWAAAGAGGGWVLAAVVGLAVSGPAAEAGVGGVLLLLALASSAGMLVSGGVLLTLTARAWGGAVLAGLARTAVVALAGTGLGVGVAQILPVDAQTLPAALAWGTVRGLLAMACVAVAVALLDRETWSLVRERVLRRAGRGEGG</sequence>
<keyword evidence="7 8" id="KW-0472">Membrane</keyword>
<evidence type="ECO:0000313" key="10">
    <source>
        <dbReference type="Proteomes" id="UP000092482"/>
    </source>
</evidence>
<gene>
    <name evidence="9" type="ORF">SGUI_0169</name>
</gene>
<keyword evidence="4" id="KW-0133">Cell shape</keyword>
<accession>A0A1B1N852</accession>
<dbReference type="GO" id="GO:0009252">
    <property type="term" value="P:peptidoglycan biosynthetic process"/>
    <property type="evidence" value="ECO:0007669"/>
    <property type="project" value="UniProtKB-KW"/>
</dbReference>
<dbReference type="PANTHER" id="PTHR47019">
    <property type="entry name" value="LIPID II FLIPPASE MURJ"/>
    <property type="match status" value="1"/>
</dbReference>
<dbReference type="GO" id="GO:0005886">
    <property type="term" value="C:plasma membrane"/>
    <property type="evidence" value="ECO:0007669"/>
    <property type="project" value="UniProtKB-SubCell"/>
</dbReference>
<feature type="transmembrane region" description="Helical" evidence="8">
    <location>
        <begin position="101"/>
        <end position="125"/>
    </location>
</feature>
<evidence type="ECO:0000256" key="4">
    <source>
        <dbReference type="ARBA" id="ARBA00022960"/>
    </source>
</evidence>
<feature type="transmembrane region" description="Helical" evidence="8">
    <location>
        <begin position="210"/>
        <end position="234"/>
    </location>
</feature>
<protein>
    <submittedName>
        <fullName evidence="9">Putative peptidoglycan lipid II flippase MurJ</fullName>
    </submittedName>
</protein>
<feature type="transmembrane region" description="Helical" evidence="8">
    <location>
        <begin position="407"/>
        <end position="426"/>
    </location>
</feature>
<feature type="transmembrane region" description="Helical" evidence="8">
    <location>
        <begin position="331"/>
        <end position="349"/>
    </location>
</feature>
<feature type="transmembrane region" description="Helical" evidence="8">
    <location>
        <begin position="61"/>
        <end position="80"/>
    </location>
</feature>
<dbReference type="RefSeq" id="WP_066635061.1">
    <property type="nucleotide sequence ID" value="NZ_CP014989.1"/>
</dbReference>
<dbReference type="PANTHER" id="PTHR47019:SF1">
    <property type="entry name" value="LIPID II FLIPPASE MURJ"/>
    <property type="match status" value="1"/>
</dbReference>
<dbReference type="InterPro" id="IPR004268">
    <property type="entry name" value="MurJ"/>
</dbReference>
<organism evidence="9 10">
    <name type="scientific">Serinicoccus hydrothermalis</name>
    <dbReference type="NCBI Taxonomy" id="1758689"/>
    <lineage>
        <taxon>Bacteria</taxon>
        <taxon>Bacillati</taxon>
        <taxon>Actinomycetota</taxon>
        <taxon>Actinomycetes</taxon>
        <taxon>Micrococcales</taxon>
        <taxon>Ornithinimicrobiaceae</taxon>
        <taxon>Serinicoccus</taxon>
    </lineage>
</organism>
<feature type="transmembrane region" description="Helical" evidence="8">
    <location>
        <begin position="438"/>
        <end position="460"/>
    </location>
</feature>
<dbReference type="KEGG" id="serj:SGUI_0169"/>
<proteinExistence type="predicted"/>
<keyword evidence="3 8" id="KW-0812">Transmembrane</keyword>
<reference evidence="9 10" key="1">
    <citation type="submission" date="2016-03" db="EMBL/GenBank/DDBJ databases">
        <title>Shallow-sea hydrothermal system.</title>
        <authorList>
            <person name="Tang K."/>
        </authorList>
    </citation>
    <scope>NUCLEOTIDE SEQUENCE [LARGE SCALE GENOMIC DNA]</scope>
    <source>
        <strain evidence="9 10">JLT9</strain>
    </source>
</reference>
<keyword evidence="2" id="KW-1003">Cell membrane</keyword>
<evidence type="ECO:0000256" key="7">
    <source>
        <dbReference type="ARBA" id="ARBA00023136"/>
    </source>
</evidence>
<name>A0A1B1N852_9MICO</name>
<dbReference type="PATRIC" id="fig|1758689.4.peg.175"/>
<dbReference type="AlphaFoldDB" id="A0A1B1N852"/>
<dbReference type="GO" id="GO:0008360">
    <property type="term" value="P:regulation of cell shape"/>
    <property type="evidence" value="ECO:0007669"/>
    <property type="project" value="UniProtKB-KW"/>
</dbReference>
<dbReference type="STRING" id="1758689.SGUI_0169"/>
<dbReference type="PRINTS" id="PR01806">
    <property type="entry name" value="VIRFACTRMVIN"/>
</dbReference>
<evidence type="ECO:0000313" key="9">
    <source>
        <dbReference type="EMBL" id="ANS77565.1"/>
    </source>
</evidence>
<evidence type="ECO:0000256" key="2">
    <source>
        <dbReference type="ARBA" id="ARBA00022475"/>
    </source>
</evidence>
<keyword evidence="10" id="KW-1185">Reference proteome</keyword>
<feature type="transmembrane region" description="Helical" evidence="8">
    <location>
        <begin position="299"/>
        <end position="319"/>
    </location>
</feature>
<comment type="subcellular location">
    <subcellularLocation>
        <location evidence="1">Cell membrane</location>
        <topology evidence="1">Multi-pass membrane protein</topology>
    </subcellularLocation>
</comment>
<evidence type="ECO:0000256" key="3">
    <source>
        <dbReference type="ARBA" id="ARBA00022692"/>
    </source>
</evidence>
<dbReference type="GO" id="GO:0034204">
    <property type="term" value="P:lipid translocation"/>
    <property type="evidence" value="ECO:0007669"/>
    <property type="project" value="TreeGrafter"/>
</dbReference>
<keyword evidence="5" id="KW-0573">Peptidoglycan synthesis</keyword>
<evidence type="ECO:0000256" key="8">
    <source>
        <dbReference type="SAM" id="Phobius"/>
    </source>
</evidence>
<feature type="transmembrane region" description="Helical" evidence="8">
    <location>
        <begin position="254"/>
        <end position="279"/>
    </location>
</feature>
<feature type="transmembrane region" description="Helical" evidence="8">
    <location>
        <begin position="145"/>
        <end position="166"/>
    </location>
</feature>
<feature type="transmembrane region" description="Helical" evidence="8">
    <location>
        <begin position="472"/>
        <end position="494"/>
    </location>
</feature>
<evidence type="ECO:0000256" key="5">
    <source>
        <dbReference type="ARBA" id="ARBA00022984"/>
    </source>
</evidence>